<dbReference type="Proteomes" id="UP000246702">
    <property type="component" value="Unassembled WGS sequence"/>
</dbReference>
<dbReference type="EMBL" id="MSFK01000026">
    <property type="protein sequence ID" value="PWY77296.1"/>
    <property type="molecule type" value="Genomic_DNA"/>
</dbReference>
<feature type="region of interest" description="Disordered" evidence="1">
    <location>
        <begin position="1"/>
        <end position="20"/>
    </location>
</feature>
<protein>
    <submittedName>
        <fullName evidence="2">Uncharacterized protein</fullName>
    </submittedName>
</protein>
<evidence type="ECO:0000256" key="1">
    <source>
        <dbReference type="SAM" id="MobiDB-lite"/>
    </source>
</evidence>
<dbReference type="AlphaFoldDB" id="A0A317VSI5"/>
<evidence type="ECO:0000313" key="2">
    <source>
        <dbReference type="EMBL" id="PWY77296.1"/>
    </source>
</evidence>
<keyword evidence="3" id="KW-1185">Reference proteome</keyword>
<evidence type="ECO:0000313" key="3">
    <source>
        <dbReference type="Proteomes" id="UP000246702"/>
    </source>
</evidence>
<proteinExistence type="predicted"/>
<comment type="caution">
    <text evidence="2">The sequence shown here is derived from an EMBL/GenBank/DDBJ whole genome shotgun (WGS) entry which is preliminary data.</text>
</comment>
<reference evidence="2 3" key="1">
    <citation type="submission" date="2016-12" db="EMBL/GenBank/DDBJ databases">
        <title>The genomes of Aspergillus section Nigri reveals drivers in fungal speciation.</title>
        <authorList>
            <consortium name="DOE Joint Genome Institute"/>
            <person name="Vesth T.C."/>
            <person name="Nybo J."/>
            <person name="Theobald S."/>
            <person name="Brandl J."/>
            <person name="Frisvad J.C."/>
            <person name="Nielsen K.F."/>
            <person name="Lyhne E.K."/>
            <person name="Kogle M.E."/>
            <person name="Kuo A."/>
            <person name="Riley R."/>
            <person name="Clum A."/>
            <person name="Nolan M."/>
            <person name="Lipzen A."/>
            <person name="Salamov A."/>
            <person name="Henrissat B."/>
            <person name="Wiebenga A."/>
            <person name="De Vries R.P."/>
            <person name="Grigoriev I.V."/>
            <person name="Mortensen U.H."/>
            <person name="Andersen M.R."/>
            <person name="Baker S.E."/>
        </authorList>
    </citation>
    <scope>NUCLEOTIDE SEQUENCE [LARGE SCALE GENOMIC DNA]</scope>
    <source>
        <strain evidence="2 3">CBS 115572</strain>
    </source>
</reference>
<dbReference type="RefSeq" id="XP_025464483.1">
    <property type="nucleotide sequence ID" value="XM_025606072.1"/>
</dbReference>
<sequence length="152" mass="16458">MVWKATSPDGATGTLDPRWTFTSPLHPQPLSILSISQLPSYSAREACLSLVGSKGGSGGSTGPSQNIVTGHRTRLDTSDNRVSSTRALLEELLYLWVPRLPLMEITQPCGIGGRERSWKVRRHCPGIVDSLRNGLTSRLGEQAEPRILAPAT</sequence>
<gene>
    <name evidence="2" type="ORF">BO94DRAFT_196461</name>
</gene>
<name>A0A317VSI5_9EURO</name>
<organism evidence="2 3">
    <name type="scientific">Aspergillus sclerotioniger CBS 115572</name>
    <dbReference type="NCBI Taxonomy" id="1450535"/>
    <lineage>
        <taxon>Eukaryota</taxon>
        <taxon>Fungi</taxon>
        <taxon>Dikarya</taxon>
        <taxon>Ascomycota</taxon>
        <taxon>Pezizomycotina</taxon>
        <taxon>Eurotiomycetes</taxon>
        <taxon>Eurotiomycetidae</taxon>
        <taxon>Eurotiales</taxon>
        <taxon>Aspergillaceae</taxon>
        <taxon>Aspergillus</taxon>
        <taxon>Aspergillus subgen. Circumdati</taxon>
    </lineage>
</organism>
<dbReference type="GeneID" id="37108215"/>
<accession>A0A317VSI5</accession>